<comment type="similarity">
    <text evidence="2">Belongs to the glycosyl hydrolase 33 family.</text>
</comment>
<dbReference type="SUPFAM" id="SSF52266">
    <property type="entry name" value="SGNH hydrolase"/>
    <property type="match status" value="1"/>
</dbReference>
<sequence length="1149" mass="120768">MLFLRFLLLACLLTLANAEVVPEDETLKIFVLTGQSNSLGTLGTTDLSMRFGAVGTHPAEQAGGVPFYWDNRSDGTAAGDAALGKSDGWTVVGAQTGGVYAGNDDHWGPEVGFARMLWNAGYRHFAIVKAARGGGGNSFWQKSAADHHMYDHVVATVSAAVASLPSGYHAHRIAGLLYVQGESNSTTEASEAGTRFSELLVNLKADLAGAASLTGVFGEIGGAGTSRDTTRSAQLALANSRADIGYAESTGLTLQNQDGQSVHYDAESQILLGERMAAEVIGMDALPTKPLPAWANVHAWFVADNGMAFDSADAVNRWADIHNGGAVRDLTRRVAGQTFRRAVTAGNGQARQVMRFDGTNDLWANATTEFGALTGARSVAALCRVTDAADGFLFDGTTGTGRTRAEVRSGQWQAGVTTSTGSWNGTETNTTARQTGVWQQHVFTFMPNGSGGTTVGHWVNGALTATVTDSQVTNLGGLILGANGGSPFMRLKADIAEVAVFSSVLGAGEVAELKADWDARWGTLTGPPLSISVSQTPREIPRFGRNELLGMEINTPAVTTLQEVRVQLAAGTREKVSSVAIVNATTGVVLGSVDAPGSDALVFPVSASLAEGSHRFQVAIIPQRYVPLGSSLDASVTSVTVAGQGSTVPVNADPVGVVTLGLVPQFTDVVKSGDLGINTFRIPGIVCDGHGVMHAVYDHRYDSSADLPANVDVGYSRSTDGGATWTTSRVIMDFDAAVSGSSGNGVGDPCILHDPVTDTLWVAALWSFGNHAYNGSGAGTLPTESGQYVLVKSEDGGVTWSAPINVTAAVKDNVNWHLIFQGPGHGLAMRDGTLVFPSQYRDESGTVRVCSVFSSDHGATWDFGSGVPTSSPQTNENTVCELDDGQLLFSMRTPSGSNGQRAWIRYTPGGAVPMRDGSWGSLFRLAAVPDPVCQGSVIQWTSVHRGDPRELVLFGNPASSSARSNFTLRVSPDGGASWPVSRQLYAGAAAYSSICILPDHSVGVLFEKDDYTRITFARVEAEWLMNPAVDGDGDGMPDAWELLYGLNASVNDAGLDFDRDGFSNKDEYEAGTGPANAGSVLGVTGFEAGGELRWKSVPGRSYAVERSVDLFSWDVVSGLGEVLATGGEMGVELPSGEEDAEFYRVRVVR</sequence>
<feature type="signal peptide" evidence="5">
    <location>
        <begin position="1"/>
        <end position="18"/>
    </location>
</feature>
<evidence type="ECO:0000313" key="9">
    <source>
        <dbReference type="Proteomes" id="UP001371305"/>
    </source>
</evidence>
<feature type="domain" description="Sialate O-acetylesterase" evidence="6">
    <location>
        <begin position="27"/>
        <end position="281"/>
    </location>
</feature>
<protein>
    <recommendedName>
        <fullName evidence="3">exo-alpha-sialidase</fullName>
        <ecNumber evidence="3">3.2.1.18</ecNumber>
    </recommendedName>
</protein>
<dbReference type="PANTHER" id="PTHR10628:SF30">
    <property type="entry name" value="EXO-ALPHA-SIALIDASE"/>
    <property type="match status" value="1"/>
</dbReference>
<dbReference type="InterPro" id="IPR005181">
    <property type="entry name" value="SASA"/>
</dbReference>
<dbReference type="Pfam" id="PF03629">
    <property type="entry name" value="SASA"/>
    <property type="match status" value="1"/>
</dbReference>
<dbReference type="Gene3D" id="3.40.50.1110">
    <property type="entry name" value="SGNH hydrolase"/>
    <property type="match status" value="1"/>
</dbReference>
<dbReference type="SUPFAM" id="SSF50939">
    <property type="entry name" value="Sialidases"/>
    <property type="match status" value="1"/>
</dbReference>
<feature type="domain" description="Sialidase" evidence="7">
    <location>
        <begin position="710"/>
        <end position="1000"/>
    </location>
</feature>
<dbReference type="InterPro" id="IPR011040">
    <property type="entry name" value="Sialidase"/>
</dbReference>
<organism evidence="8 9">
    <name type="scientific">Luteolibacter soli</name>
    <dbReference type="NCBI Taxonomy" id="3135280"/>
    <lineage>
        <taxon>Bacteria</taxon>
        <taxon>Pseudomonadati</taxon>
        <taxon>Verrucomicrobiota</taxon>
        <taxon>Verrucomicrobiia</taxon>
        <taxon>Verrucomicrobiales</taxon>
        <taxon>Verrucomicrobiaceae</taxon>
        <taxon>Luteolibacter</taxon>
    </lineage>
</organism>
<dbReference type="InterPro" id="IPR013320">
    <property type="entry name" value="ConA-like_dom_sf"/>
</dbReference>
<keyword evidence="9" id="KW-1185">Reference proteome</keyword>
<dbReference type="SUPFAM" id="SSF49899">
    <property type="entry name" value="Concanavalin A-like lectins/glucanases"/>
    <property type="match status" value="1"/>
</dbReference>
<proteinExistence type="inferred from homology"/>
<evidence type="ECO:0000259" key="7">
    <source>
        <dbReference type="Pfam" id="PF13088"/>
    </source>
</evidence>
<evidence type="ECO:0000256" key="2">
    <source>
        <dbReference type="ARBA" id="ARBA00009348"/>
    </source>
</evidence>
<name>A0ABU9AWM5_9BACT</name>
<evidence type="ECO:0000259" key="6">
    <source>
        <dbReference type="Pfam" id="PF03629"/>
    </source>
</evidence>
<dbReference type="CDD" id="cd15482">
    <property type="entry name" value="Sialidase_non-viral"/>
    <property type="match status" value="1"/>
</dbReference>
<dbReference type="InterPro" id="IPR036278">
    <property type="entry name" value="Sialidase_sf"/>
</dbReference>
<dbReference type="EMBL" id="JBBUKT010000004">
    <property type="protein sequence ID" value="MEK7951452.1"/>
    <property type="molecule type" value="Genomic_DNA"/>
</dbReference>
<dbReference type="Gene3D" id="2.120.10.10">
    <property type="match status" value="1"/>
</dbReference>
<comment type="caution">
    <text evidence="8">The sequence shown here is derived from an EMBL/GenBank/DDBJ whole genome shotgun (WGS) entry which is preliminary data.</text>
</comment>
<accession>A0ABU9AWM5</accession>
<dbReference type="EC" id="3.2.1.18" evidence="3"/>
<dbReference type="InterPro" id="IPR036514">
    <property type="entry name" value="SGNH_hydro_sf"/>
</dbReference>
<dbReference type="RefSeq" id="WP_341405056.1">
    <property type="nucleotide sequence ID" value="NZ_JBBUKT010000004.1"/>
</dbReference>
<dbReference type="PANTHER" id="PTHR10628">
    <property type="entry name" value="SIALIDASE"/>
    <property type="match status" value="1"/>
</dbReference>
<keyword evidence="4" id="KW-0378">Hydrolase</keyword>
<gene>
    <name evidence="8" type="ORF">WKV53_13125</name>
</gene>
<evidence type="ECO:0000256" key="1">
    <source>
        <dbReference type="ARBA" id="ARBA00000427"/>
    </source>
</evidence>
<reference evidence="8 9" key="1">
    <citation type="submission" date="2024-04" db="EMBL/GenBank/DDBJ databases">
        <title>Luteolibacter sp. isolated from soil.</title>
        <authorList>
            <person name="An J."/>
        </authorList>
    </citation>
    <scope>NUCLEOTIDE SEQUENCE [LARGE SCALE GENOMIC DNA]</scope>
    <source>
        <strain evidence="8 9">Y139</strain>
    </source>
</reference>
<dbReference type="Gene3D" id="2.60.120.200">
    <property type="match status" value="1"/>
</dbReference>
<dbReference type="InterPro" id="IPR026856">
    <property type="entry name" value="Sialidase_fam"/>
</dbReference>
<dbReference type="Proteomes" id="UP001371305">
    <property type="component" value="Unassembled WGS sequence"/>
</dbReference>
<dbReference type="Pfam" id="PF13088">
    <property type="entry name" value="BNR_2"/>
    <property type="match status" value="1"/>
</dbReference>
<evidence type="ECO:0000256" key="4">
    <source>
        <dbReference type="ARBA" id="ARBA00022801"/>
    </source>
</evidence>
<comment type="catalytic activity">
    <reaction evidence="1">
        <text>Hydrolysis of alpha-(2-&gt;3)-, alpha-(2-&gt;6)-, alpha-(2-&gt;8)- glycosidic linkages of terminal sialic acid residues in oligosaccharides, glycoproteins, glycolipids, colominic acid and synthetic substrates.</text>
        <dbReference type="EC" id="3.2.1.18"/>
    </reaction>
</comment>
<evidence type="ECO:0000256" key="5">
    <source>
        <dbReference type="SAM" id="SignalP"/>
    </source>
</evidence>
<keyword evidence="5" id="KW-0732">Signal</keyword>
<feature type="chain" id="PRO_5045294371" description="exo-alpha-sialidase" evidence="5">
    <location>
        <begin position="19"/>
        <end position="1149"/>
    </location>
</feature>
<evidence type="ECO:0000256" key="3">
    <source>
        <dbReference type="ARBA" id="ARBA00012733"/>
    </source>
</evidence>
<evidence type="ECO:0000313" key="8">
    <source>
        <dbReference type="EMBL" id="MEK7951452.1"/>
    </source>
</evidence>